<reference evidence="10 11" key="1">
    <citation type="submission" date="2020-05" db="EMBL/GenBank/DDBJ databases">
        <title>Strain PA2F3 complete genome.</title>
        <authorList>
            <person name="Kim Y.-S."/>
            <person name="Kim S.-J."/>
            <person name="Jung H.-k."/>
            <person name="Kim S.-E."/>
            <person name="Kim K.-H."/>
        </authorList>
    </citation>
    <scope>NUCLEOTIDE SEQUENCE [LARGE SCALE GENOMIC DNA]</scope>
    <source>
        <strain evidence="10 11">PA2F3</strain>
    </source>
</reference>
<dbReference type="Gene3D" id="1.20.1720.10">
    <property type="entry name" value="Multidrug resistance protein D"/>
    <property type="match status" value="1"/>
</dbReference>
<evidence type="ECO:0000256" key="8">
    <source>
        <dbReference type="SAM" id="Phobius"/>
    </source>
</evidence>
<feature type="transmembrane region" description="Helical" evidence="8">
    <location>
        <begin position="322"/>
        <end position="343"/>
    </location>
</feature>
<dbReference type="AlphaFoldDB" id="A0A7D4TIX1"/>
<protein>
    <submittedName>
        <fullName evidence="10">DHA2 family efflux MFS transporter permease subunit</fullName>
    </submittedName>
</protein>
<evidence type="ECO:0000256" key="6">
    <source>
        <dbReference type="ARBA" id="ARBA00022989"/>
    </source>
</evidence>
<feature type="transmembrane region" description="Helical" evidence="8">
    <location>
        <begin position="379"/>
        <end position="403"/>
    </location>
</feature>
<comment type="similarity">
    <text evidence="2">Belongs to the major facilitator superfamily. EmrB family.</text>
</comment>
<sequence length="530" mass="55074">MMIGMSATRRWLGLVVIGIAVSLIIVDTTVVNVAIPAIVADLGVSSTEVQWIQESYTLVFAALLIAFGTLGDRIGRRALLMIGVGVFTAASIAAGLAPDGVALIAARVAQGVGGAMVLPATMSLINAGFRGRDRTIAFAVWGSIIGGMAAVGPLLGGWLITEFSWRWAFGVNVPFGLIVLILAVFTIRESKSEQREGFDAIGAVLGVLAAGLLVFTLIEGRSFGWVFVNESGALADGDWPWDISPTPVLFALAVAALTGFLLWERRRERVGRSTLLPLHLFSLTSFRNGNLVAMIVSLGELGLLFVLPMWMQNVLGYDALQAGLALVSLAVGSFLATGMVSGLSRRMTPVGMLRLGVALELIGVLVLGLLLSTDTGWQLIAGMLFVYGLGIGLASSQVTNVVLADVPVDRSGQASGTQSTARQIGSALGIAVLGTVLFGTLGLDLDSRLADLPADQREQVVAVVTDSAGASIPALQADAATARVGDIAAESFTTASSYAAFTAAGFLAIALAASMSLRPARESLTADVRM</sequence>
<feature type="transmembrane region" description="Helical" evidence="8">
    <location>
        <begin position="104"/>
        <end position="125"/>
    </location>
</feature>
<dbReference type="GO" id="GO:0005886">
    <property type="term" value="C:plasma membrane"/>
    <property type="evidence" value="ECO:0007669"/>
    <property type="project" value="UniProtKB-SubCell"/>
</dbReference>
<dbReference type="InterPro" id="IPR036259">
    <property type="entry name" value="MFS_trans_sf"/>
</dbReference>
<dbReference type="EMBL" id="CP054038">
    <property type="protein sequence ID" value="QKJ20961.1"/>
    <property type="molecule type" value="Genomic_DNA"/>
</dbReference>
<dbReference type="NCBIfam" id="TIGR00711">
    <property type="entry name" value="efflux_EmrB"/>
    <property type="match status" value="1"/>
</dbReference>
<proteinExistence type="inferred from homology"/>
<feature type="transmembrane region" description="Helical" evidence="8">
    <location>
        <begin position="167"/>
        <end position="185"/>
    </location>
</feature>
<feature type="transmembrane region" description="Helical" evidence="8">
    <location>
        <begin position="137"/>
        <end position="161"/>
    </location>
</feature>
<dbReference type="PANTHER" id="PTHR42718:SF9">
    <property type="entry name" value="MAJOR FACILITATOR SUPERFAMILY MULTIDRUG TRANSPORTER MFSC"/>
    <property type="match status" value="1"/>
</dbReference>
<evidence type="ECO:0000313" key="11">
    <source>
        <dbReference type="Proteomes" id="UP000502498"/>
    </source>
</evidence>
<dbReference type="Gene3D" id="1.20.1250.20">
    <property type="entry name" value="MFS general substrate transporter like domains"/>
    <property type="match status" value="1"/>
</dbReference>
<dbReference type="PANTHER" id="PTHR42718">
    <property type="entry name" value="MAJOR FACILITATOR SUPERFAMILY MULTIDRUG TRANSPORTER MFSC"/>
    <property type="match status" value="1"/>
</dbReference>
<feature type="transmembrane region" description="Helical" evidence="8">
    <location>
        <begin position="197"/>
        <end position="218"/>
    </location>
</feature>
<evidence type="ECO:0000256" key="2">
    <source>
        <dbReference type="ARBA" id="ARBA00008537"/>
    </source>
</evidence>
<feature type="transmembrane region" description="Helical" evidence="8">
    <location>
        <begin position="424"/>
        <end position="443"/>
    </location>
</feature>
<evidence type="ECO:0000313" key="10">
    <source>
        <dbReference type="EMBL" id="QKJ20961.1"/>
    </source>
</evidence>
<organism evidence="10 11">
    <name type="scientific">Microbacterium hominis</name>
    <dbReference type="NCBI Taxonomy" id="162426"/>
    <lineage>
        <taxon>Bacteria</taxon>
        <taxon>Bacillati</taxon>
        <taxon>Actinomycetota</taxon>
        <taxon>Actinomycetes</taxon>
        <taxon>Micrococcales</taxon>
        <taxon>Microbacteriaceae</taxon>
        <taxon>Microbacterium</taxon>
    </lineage>
</organism>
<dbReference type="SUPFAM" id="SSF103473">
    <property type="entry name" value="MFS general substrate transporter"/>
    <property type="match status" value="1"/>
</dbReference>
<dbReference type="PRINTS" id="PR01036">
    <property type="entry name" value="TCRTETB"/>
</dbReference>
<feature type="transmembrane region" description="Helical" evidence="8">
    <location>
        <begin position="355"/>
        <end position="373"/>
    </location>
</feature>
<dbReference type="Proteomes" id="UP000502498">
    <property type="component" value="Chromosome"/>
</dbReference>
<evidence type="ECO:0000256" key="7">
    <source>
        <dbReference type="ARBA" id="ARBA00023136"/>
    </source>
</evidence>
<dbReference type="GO" id="GO:0022857">
    <property type="term" value="F:transmembrane transporter activity"/>
    <property type="evidence" value="ECO:0007669"/>
    <property type="project" value="InterPro"/>
</dbReference>
<evidence type="ECO:0000256" key="3">
    <source>
        <dbReference type="ARBA" id="ARBA00022448"/>
    </source>
</evidence>
<dbReference type="InterPro" id="IPR020846">
    <property type="entry name" value="MFS_dom"/>
</dbReference>
<feature type="domain" description="Major facilitator superfamily (MFS) profile" evidence="9">
    <location>
        <begin position="13"/>
        <end position="522"/>
    </location>
</feature>
<feature type="transmembrane region" description="Helical" evidence="8">
    <location>
        <begin position="291"/>
        <end position="310"/>
    </location>
</feature>
<evidence type="ECO:0000256" key="1">
    <source>
        <dbReference type="ARBA" id="ARBA00004651"/>
    </source>
</evidence>
<feature type="transmembrane region" description="Helical" evidence="8">
    <location>
        <begin position="243"/>
        <end position="263"/>
    </location>
</feature>
<dbReference type="InterPro" id="IPR004638">
    <property type="entry name" value="EmrB-like"/>
</dbReference>
<feature type="transmembrane region" description="Helical" evidence="8">
    <location>
        <begin position="51"/>
        <end position="71"/>
    </location>
</feature>
<dbReference type="CDD" id="cd17321">
    <property type="entry name" value="MFS_MMR_MDR_like"/>
    <property type="match status" value="1"/>
</dbReference>
<feature type="transmembrane region" description="Helical" evidence="8">
    <location>
        <begin position="12"/>
        <end position="39"/>
    </location>
</feature>
<accession>A0A7D4TIX1</accession>
<keyword evidence="5 8" id="KW-0812">Transmembrane</keyword>
<dbReference type="InterPro" id="IPR011701">
    <property type="entry name" value="MFS"/>
</dbReference>
<keyword evidence="3" id="KW-0813">Transport</keyword>
<dbReference type="PROSITE" id="PS50850">
    <property type="entry name" value="MFS"/>
    <property type="match status" value="1"/>
</dbReference>
<feature type="transmembrane region" description="Helical" evidence="8">
    <location>
        <begin position="498"/>
        <end position="517"/>
    </location>
</feature>
<feature type="transmembrane region" description="Helical" evidence="8">
    <location>
        <begin position="78"/>
        <end position="98"/>
    </location>
</feature>
<name>A0A7D4TIX1_9MICO</name>
<keyword evidence="4" id="KW-1003">Cell membrane</keyword>
<keyword evidence="6 8" id="KW-1133">Transmembrane helix</keyword>
<gene>
    <name evidence="10" type="ORF">HQM25_17390</name>
</gene>
<comment type="subcellular location">
    <subcellularLocation>
        <location evidence="1">Cell membrane</location>
        <topology evidence="1">Multi-pass membrane protein</topology>
    </subcellularLocation>
</comment>
<evidence type="ECO:0000256" key="5">
    <source>
        <dbReference type="ARBA" id="ARBA00022692"/>
    </source>
</evidence>
<keyword evidence="7 8" id="KW-0472">Membrane</keyword>
<evidence type="ECO:0000259" key="9">
    <source>
        <dbReference type="PROSITE" id="PS50850"/>
    </source>
</evidence>
<dbReference type="Pfam" id="PF07690">
    <property type="entry name" value="MFS_1"/>
    <property type="match status" value="1"/>
</dbReference>
<evidence type="ECO:0000256" key="4">
    <source>
        <dbReference type="ARBA" id="ARBA00022475"/>
    </source>
</evidence>